<evidence type="ECO:0000313" key="1">
    <source>
        <dbReference type="EMBL" id="KAI9922088.1"/>
    </source>
</evidence>
<name>A0ACC0WT44_9STRA</name>
<protein>
    <submittedName>
        <fullName evidence="1">Uncharacterized protein</fullName>
    </submittedName>
</protein>
<organism evidence="1 2">
    <name type="scientific">Peronosclerospora sorghi</name>
    <dbReference type="NCBI Taxonomy" id="230839"/>
    <lineage>
        <taxon>Eukaryota</taxon>
        <taxon>Sar</taxon>
        <taxon>Stramenopiles</taxon>
        <taxon>Oomycota</taxon>
        <taxon>Peronosporomycetes</taxon>
        <taxon>Peronosporales</taxon>
        <taxon>Peronosporaceae</taxon>
        <taxon>Peronosclerospora</taxon>
    </lineage>
</organism>
<accession>A0ACC0WT44</accession>
<evidence type="ECO:0000313" key="2">
    <source>
        <dbReference type="Proteomes" id="UP001163321"/>
    </source>
</evidence>
<dbReference type="EMBL" id="CM047580">
    <property type="protein sequence ID" value="KAI9922088.1"/>
    <property type="molecule type" value="Genomic_DNA"/>
</dbReference>
<gene>
    <name evidence="1" type="ORF">PsorP6_002594</name>
</gene>
<sequence>MAEGIIRDDFTMEGYEILELLCELMAERAILIKTEFDCPYDMRMAVCTLIWSASRTDIPELRELTKNYGKDFEAAAVRNMDGRVNERVIQKLSVQPPSAFLVVIT</sequence>
<comment type="caution">
    <text evidence="1">The sequence shown here is derived from an EMBL/GenBank/DDBJ whole genome shotgun (WGS) entry which is preliminary data.</text>
</comment>
<keyword evidence="2" id="KW-1185">Reference proteome</keyword>
<reference evidence="1 2" key="1">
    <citation type="journal article" date="2022" name="bioRxiv">
        <title>The genome of the oomycete Peronosclerospora sorghi, a cosmopolitan pathogen of maize and sorghum, is inflated with dispersed pseudogenes.</title>
        <authorList>
            <person name="Fletcher K."/>
            <person name="Martin F."/>
            <person name="Isakeit T."/>
            <person name="Cavanaugh K."/>
            <person name="Magill C."/>
            <person name="Michelmore R."/>
        </authorList>
    </citation>
    <scope>NUCLEOTIDE SEQUENCE [LARGE SCALE GENOMIC DNA]</scope>
    <source>
        <strain evidence="1">P6</strain>
    </source>
</reference>
<dbReference type="Proteomes" id="UP001163321">
    <property type="component" value="Chromosome 1"/>
</dbReference>
<proteinExistence type="predicted"/>